<gene>
    <name evidence="1" type="ORF">HLY00_238</name>
</gene>
<accession>A0A850PF28</accession>
<comment type="caution">
    <text evidence="1">The sequence shown here is derived from an EMBL/GenBank/DDBJ whole genome shotgun (WGS) entry which is preliminary data.</text>
</comment>
<dbReference type="Proteomes" id="UP000570517">
    <property type="component" value="Unassembled WGS sequence"/>
</dbReference>
<proteinExistence type="predicted"/>
<evidence type="ECO:0000313" key="1">
    <source>
        <dbReference type="EMBL" id="NVN48818.1"/>
    </source>
</evidence>
<dbReference type="EMBL" id="JABFYL010000008">
    <property type="protein sequence ID" value="NVN48818.1"/>
    <property type="molecule type" value="Genomic_DNA"/>
</dbReference>
<keyword evidence="2" id="KW-1185">Reference proteome</keyword>
<sequence>MANELSQDDWSAKVDCQRTVDLVHRVIRQLARRGNSRVGNEYVQRTDLGEQLVKPALFAQIGHDRSASDPCAEFIQNFGIPTGERQLRPAFGKGLRERATDAA</sequence>
<protein>
    <submittedName>
        <fullName evidence="1">Uncharacterized protein</fullName>
    </submittedName>
</protein>
<dbReference type="AlphaFoldDB" id="A0A850PF28"/>
<name>A0A850PF28_9MYCO</name>
<reference evidence="1 2" key="1">
    <citation type="submission" date="2020-05" db="EMBL/GenBank/DDBJ databases">
        <title>Draft genome sequence of Mycobacterium hippocampi DL, isolated from European seabass, Dicentrarchus labrax, reared in fish farms.</title>
        <authorList>
            <person name="Stathopoulou P."/>
            <person name="Asimakis E."/>
            <person name="Tzokas K."/>
            <person name="Batargias C."/>
            <person name="Tsiamis G."/>
        </authorList>
    </citation>
    <scope>NUCLEOTIDE SEQUENCE [LARGE SCALE GENOMIC DNA]</scope>
    <source>
        <strain evidence="1 2">DL</strain>
    </source>
</reference>
<organism evidence="1 2">
    <name type="scientific">Mycolicibacterium hippocampi</name>
    <dbReference type="NCBI Taxonomy" id="659824"/>
    <lineage>
        <taxon>Bacteria</taxon>
        <taxon>Bacillati</taxon>
        <taxon>Actinomycetota</taxon>
        <taxon>Actinomycetes</taxon>
        <taxon>Mycobacteriales</taxon>
        <taxon>Mycobacteriaceae</taxon>
        <taxon>Mycolicibacterium</taxon>
    </lineage>
</organism>
<evidence type="ECO:0000313" key="2">
    <source>
        <dbReference type="Proteomes" id="UP000570517"/>
    </source>
</evidence>